<sequence>MCCALQEFRSYIDELYSNDYQKCQEAMVCLKNAVIGSNKQKASVVSQGIVPRLIALLTDETVPLALRCDAGIVIGSLAKGANDQVRQLILYGTIHVLLQLIMKKNSEKQLVEICLRALRSIYQYRYAPTDVLHSNNGTLTYLIADLASPNSSIECQSCIANILVPICHSYIEQMLLCQAGAIPLLARLITSNHLVLQTPALKCLASMCFTNRAVSDIVCATSHDDEMIPDILTRLTSRSRPVEVQLTAARCLTYLHRSGSLNSNDSRIEFKTLPCLARLCTEEFDEDTRATAAETLAYLAEVTDLASPNSSIECQSCIANILVPICHSYIEQMLLCQAGAIPLLARLITSNHLVLQTPALKCLASMCFTNRAVSDIVCATSHDDEMIPDILTRLTSRSRPVEVQLTAARCLTYLHRSGSLNSNDSRIEFKTLPCLARLCTEEFDEDTRATAAETLAYLAEVSSK</sequence>
<organism evidence="7 8">
    <name type="scientific">Phlebotomus papatasi</name>
    <name type="common">Sandfly</name>
    <dbReference type="NCBI Taxonomy" id="29031"/>
    <lineage>
        <taxon>Eukaryota</taxon>
        <taxon>Metazoa</taxon>
        <taxon>Ecdysozoa</taxon>
        <taxon>Arthropoda</taxon>
        <taxon>Hexapoda</taxon>
        <taxon>Insecta</taxon>
        <taxon>Pterygota</taxon>
        <taxon>Neoptera</taxon>
        <taxon>Endopterygota</taxon>
        <taxon>Diptera</taxon>
        <taxon>Nematocera</taxon>
        <taxon>Psychodoidea</taxon>
        <taxon>Psychodidae</taxon>
        <taxon>Phlebotomus</taxon>
        <taxon>Phlebotomus</taxon>
    </lineage>
</organism>
<dbReference type="Proteomes" id="UP000092462">
    <property type="component" value="Unassembled WGS sequence"/>
</dbReference>
<dbReference type="FunFam" id="1.25.10.10:FF:000070">
    <property type="entry name" value="armadillo repeat-containing protein 8 isoform X1"/>
    <property type="match status" value="1"/>
</dbReference>
<dbReference type="EMBL" id="AJVK01021712">
    <property type="status" value="NOT_ANNOTATED_CDS"/>
    <property type="molecule type" value="Genomic_DNA"/>
</dbReference>
<dbReference type="InterPro" id="IPR038739">
    <property type="entry name" value="ARMC8/Vid28"/>
</dbReference>
<dbReference type="GO" id="GO:0043161">
    <property type="term" value="P:proteasome-mediated ubiquitin-dependent protein catabolic process"/>
    <property type="evidence" value="ECO:0007669"/>
    <property type="project" value="TreeGrafter"/>
</dbReference>
<dbReference type="EMBL" id="AJVK01021711">
    <property type="status" value="NOT_ANNOTATED_CDS"/>
    <property type="molecule type" value="Genomic_DNA"/>
</dbReference>
<dbReference type="GO" id="GO:0034657">
    <property type="term" value="C:GID complex"/>
    <property type="evidence" value="ECO:0007669"/>
    <property type="project" value="TreeGrafter"/>
</dbReference>
<protein>
    <recommendedName>
        <fullName evidence="3">Armadillo repeat-containing protein 8</fullName>
    </recommendedName>
</protein>
<evidence type="ECO:0000256" key="3">
    <source>
        <dbReference type="ARBA" id="ARBA00013746"/>
    </source>
</evidence>
<dbReference type="InterPro" id="IPR000225">
    <property type="entry name" value="Armadillo"/>
</dbReference>
<proteinExistence type="predicted"/>
<dbReference type="InterPro" id="IPR011989">
    <property type="entry name" value="ARM-like"/>
</dbReference>
<dbReference type="InterPro" id="IPR016024">
    <property type="entry name" value="ARM-type_fold"/>
</dbReference>
<evidence type="ECO:0000256" key="6">
    <source>
        <dbReference type="ARBA" id="ARBA00023242"/>
    </source>
</evidence>
<evidence type="ECO:0000256" key="1">
    <source>
        <dbReference type="ARBA" id="ARBA00004123"/>
    </source>
</evidence>
<evidence type="ECO:0000256" key="4">
    <source>
        <dbReference type="ARBA" id="ARBA00022490"/>
    </source>
</evidence>
<name>A0A1B0D0V1_PHLPP</name>
<dbReference type="VEuPathDB" id="VectorBase:PPAPM1_005060"/>
<dbReference type="GO" id="GO:0005634">
    <property type="term" value="C:nucleus"/>
    <property type="evidence" value="ECO:0007669"/>
    <property type="project" value="UniProtKB-SubCell"/>
</dbReference>
<keyword evidence="4" id="KW-0963">Cytoplasm</keyword>
<keyword evidence="6" id="KW-0539">Nucleus</keyword>
<dbReference type="AlphaFoldDB" id="A0A1B0D0V1"/>
<dbReference type="EnsemblMetazoa" id="PPAI000973-RA">
    <property type="protein sequence ID" value="PPAI000973-PA"/>
    <property type="gene ID" value="PPAI000973"/>
</dbReference>
<dbReference type="PANTHER" id="PTHR15651:SF7">
    <property type="entry name" value="ARMADILLO REPEAT-CONTAINING PROTEIN 8"/>
    <property type="match status" value="1"/>
</dbReference>
<dbReference type="Gene3D" id="1.25.10.10">
    <property type="entry name" value="Leucine-rich Repeat Variant"/>
    <property type="match status" value="3"/>
</dbReference>
<reference evidence="7" key="1">
    <citation type="submission" date="2022-08" db="UniProtKB">
        <authorList>
            <consortium name="EnsemblMetazoa"/>
        </authorList>
    </citation>
    <scope>IDENTIFICATION</scope>
    <source>
        <strain evidence="7">Israel</strain>
    </source>
</reference>
<evidence type="ECO:0000313" key="8">
    <source>
        <dbReference type="Proteomes" id="UP000092462"/>
    </source>
</evidence>
<dbReference type="SMART" id="SM00185">
    <property type="entry name" value="ARM"/>
    <property type="match status" value="6"/>
</dbReference>
<accession>A0A1B0D0V1</accession>
<dbReference type="EMBL" id="AJVK01021713">
    <property type="status" value="NOT_ANNOTATED_CDS"/>
    <property type="molecule type" value="Genomic_DNA"/>
</dbReference>
<dbReference type="VEuPathDB" id="VectorBase:PPAI000973"/>
<dbReference type="GO" id="GO:0005737">
    <property type="term" value="C:cytoplasm"/>
    <property type="evidence" value="ECO:0007669"/>
    <property type="project" value="UniProtKB-SubCell"/>
</dbReference>
<keyword evidence="8" id="KW-1185">Reference proteome</keyword>
<dbReference type="PANTHER" id="PTHR15651">
    <property type="entry name" value="ARMADILLO REPEAT-CONTAINING PROTEIN 8"/>
    <property type="match status" value="1"/>
</dbReference>
<evidence type="ECO:0000256" key="5">
    <source>
        <dbReference type="ARBA" id="ARBA00022737"/>
    </source>
</evidence>
<keyword evidence="5" id="KW-0677">Repeat</keyword>
<evidence type="ECO:0000256" key="2">
    <source>
        <dbReference type="ARBA" id="ARBA00004496"/>
    </source>
</evidence>
<dbReference type="SUPFAM" id="SSF48371">
    <property type="entry name" value="ARM repeat"/>
    <property type="match status" value="2"/>
</dbReference>
<comment type="subcellular location">
    <subcellularLocation>
        <location evidence="2">Cytoplasm</location>
    </subcellularLocation>
    <subcellularLocation>
        <location evidence="1">Nucleus</location>
    </subcellularLocation>
</comment>
<evidence type="ECO:0000313" key="7">
    <source>
        <dbReference type="EnsemblMetazoa" id="PPAI000973-PA"/>
    </source>
</evidence>